<feature type="domain" description="Rap1a immunity protein" evidence="1">
    <location>
        <begin position="21"/>
        <end position="106"/>
    </location>
</feature>
<dbReference type="InterPro" id="IPR041238">
    <property type="entry name" value="Rap1a"/>
</dbReference>
<evidence type="ECO:0000313" key="3">
    <source>
        <dbReference type="Proteomes" id="UP000052268"/>
    </source>
</evidence>
<comment type="caution">
    <text evidence="2">The sequence shown here is derived from an EMBL/GenBank/DDBJ whole genome shotgun (WGS) entry which is preliminary data.</text>
</comment>
<accession>A0A0J7XE76</accession>
<sequence length="111" mass="11676">MLTALAVIGVSAPARAQVGETVAQFYKSCQAEGGRVNGRCDSYIEGAADTLAAFGKGGNANGICGGGYNKGQLSRIFMAWVPSNRQVGSLPRLAGVTLALREHFPCRMREQ</sequence>
<dbReference type="PATRIC" id="fig|1114963.3.peg.5155"/>
<dbReference type="Pfam" id="PF18602">
    <property type="entry name" value="Rap1a"/>
    <property type="match status" value="1"/>
</dbReference>
<dbReference type="Proteomes" id="UP000052268">
    <property type="component" value="Unassembled WGS sequence"/>
</dbReference>
<dbReference type="AlphaFoldDB" id="A0A0J7XE76"/>
<dbReference type="RefSeq" id="WP_059153733.1">
    <property type="nucleotide sequence ID" value="NZ_KQ130465.1"/>
</dbReference>
<name>A0A0J7XE76_9SPHN</name>
<evidence type="ECO:0000313" key="2">
    <source>
        <dbReference type="EMBL" id="KMS50381.1"/>
    </source>
</evidence>
<evidence type="ECO:0000259" key="1">
    <source>
        <dbReference type="Pfam" id="PF18602"/>
    </source>
</evidence>
<dbReference type="EMBL" id="JACU01000021">
    <property type="protein sequence ID" value="KMS50381.1"/>
    <property type="molecule type" value="Genomic_DNA"/>
</dbReference>
<organism evidence="2 3">
    <name type="scientific">Novosphingobium barchaimii LL02</name>
    <dbReference type="NCBI Taxonomy" id="1114963"/>
    <lineage>
        <taxon>Bacteria</taxon>
        <taxon>Pseudomonadati</taxon>
        <taxon>Pseudomonadota</taxon>
        <taxon>Alphaproteobacteria</taxon>
        <taxon>Sphingomonadales</taxon>
        <taxon>Sphingomonadaceae</taxon>
        <taxon>Novosphingobium</taxon>
    </lineage>
</organism>
<keyword evidence="3" id="KW-1185">Reference proteome</keyword>
<reference evidence="2 3" key="1">
    <citation type="journal article" date="2015" name="G3 (Bethesda)">
        <title>Insights into Ongoing Evolution of the Hexachlorocyclohexane Catabolic Pathway from Comparative Genomics of Ten Sphingomonadaceae Strains.</title>
        <authorList>
            <person name="Pearce S.L."/>
            <person name="Oakeshott J.G."/>
            <person name="Pandey G."/>
        </authorList>
    </citation>
    <scope>NUCLEOTIDE SEQUENCE [LARGE SCALE GENOMIC DNA]</scope>
    <source>
        <strain evidence="2 3">LL02</strain>
    </source>
</reference>
<proteinExistence type="predicted"/>
<gene>
    <name evidence="2" type="ORF">V474_12505</name>
</gene>
<protein>
    <recommendedName>
        <fullName evidence="1">Rap1a immunity protein domain-containing protein</fullName>
    </recommendedName>
</protein>